<evidence type="ECO:0000313" key="7">
    <source>
        <dbReference type="Proteomes" id="UP001626537"/>
    </source>
</evidence>
<feature type="domain" description="HTH lysR-type" evidence="5">
    <location>
        <begin position="1"/>
        <end position="61"/>
    </location>
</feature>
<gene>
    <name evidence="6" type="ORF">R0135_14775</name>
</gene>
<dbReference type="Gene3D" id="3.40.190.290">
    <property type="match status" value="1"/>
</dbReference>
<dbReference type="Proteomes" id="UP001626537">
    <property type="component" value="Chromosome"/>
</dbReference>
<dbReference type="InterPro" id="IPR000847">
    <property type="entry name" value="LysR_HTH_N"/>
</dbReference>
<dbReference type="Pfam" id="PF03466">
    <property type="entry name" value="LysR_substrate"/>
    <property type="match status" value="1"/>
</dbReference>
<evidence type="ECO:0000256" key="4">
    <source>
        <dbReference type="ARBA" id="ARBA00023163"/>
    </source>
</evidence>
<reference evidence="6 7" key="1">
    <citation type="submission" date="2023-10" db="EMBL/GenBank/DDBJ databases">
        <title>Two novel species belonging to the OM43/NOR5 clade.</title>
        <authorList>
            <person name="Park M."/>
        </authorList>
    </citation>
    <scope>NUCLEOTIDE SEQUENCE [LARGE SCALE GENOMIC DNA]</scope>
    <source>
        <strain evidence="6 7">IMCC43200</strain>
    </source>
</reference>
<dbReference type="SUPFAM" id="SSF46785">
    <property type="entry name" value="Winged helix' DNA-binding domain"/>
    <property type="match status" value="1"/>
</dbReference>
<comment type="similarity">
    <text evidence="1">Belongs to the LysR transcriptional regulatory family.</text>
</comment>
<dbReference type="SUPFAM" id="SSF53850">
    <property type="entry name" value="Periplasmic binding protein-like II"/>
    <property type="match status" value="1"/>
</dbReference>
<evidence type="ECO:0000256" key="1">
    <source>
        <dbReference type="ARBA" id="ARBA00009437"/>
    </source>
</evidence>
<dbReference type="InterPro" id="IPR005119">
    <property type="entry name" value="LysR_subst-bd"/>
</dbReference>
<proteinExistence type="inferred from homology"/>
<dbReference type="InterPro" id="IPR036388">
    <property type="entry name" value="WH-like_DNA-bd_sf"/>
</dbReference>
<evidence type="ECO:0000256" key="3">
    <source>
        <dbReference type="ARBA" id="ARBA00023125"/>
    </source>
</evidence>
<sequence>MSRSTLEQWRMFRAVVEHGGFAQAAEAIHKSQSSINHAVHKLQDQLDLQLLEVVGRKAQLTDAGELMLRRAGQLIDQAEQLETIAESLAQGDEPELRVAIDEVYPQHCLAEALEHLSTEFPYTRVELVETVLSGGAERLLQGDVDLLVAGEVPQGFLGEALMDVEFIAVSNPEHTLQTLQRPLNLQDLASERQIVVRDSATGQRIDSGWLGAEQRWTVSHVATSITMITRGMGFAWLPVTRIGDELASGRLRELPLERGARRRASLFLTYADPDKAGPATCRLGQLLIKSAANSSGFD</sequence>
<dbReference type="PROSITE" id="PS50931">
    <property type="entry name" value="HTH_LYSR"/>
    <property type="match status" value="1"/>
</dbReference>
<dbReference type="PANTHER" id="PTHR30126">
    <property type="entry name" value="HTH-TYPE TRANSCRIPTIONAL REGULATOR"/>
    <property type="match status" value="1"/>
</dbReference>
<keyword evidence="2" id="KW-0805">Transcription regulation</keyword>
<organism evidence="6 7">
    <name type="scientific">Congregibacter variabilis</name>
    <dbReference type="NCBI Taxonomy" id="3081200"/>
    <lineage>
        <taxon>Bacteria</taxon>
        <taxon>Pseudomonadati</taxon>
        <taxon>Pseudomonadota</taxon>
        <taxon>Gammaproteobacteria</taxon>
        <taxon>Cellvibrionales</taxon>
        <taxon>Halieaceae</taxon>
        <taxon>Congregibacter</taxon>
    </lineage>
</organism>
<evidence type="ECO:0000313" key="6">
    <source>
        <dbReference type="EMBL" id="WOJ93032.1"/>
    </source>
</evidence>
<name>A0ABZ0I1U4_9GAMM</name>
<dbReference type="EMBL" id="CP136864">
    <property type="protein sequence ID" value="WOJ93032.1"/>
    <property type="molecule type" value="Genomic_DNA"/>
</dbReference>
<keyword evidence="7" id="KW-1185">Reference proteome</keyword>
<keyword evidence="3" id="KW-0238">DNA-binding</keyword>
<dbReference type="PANTHER" id="PTHR30126:SF88">
    <property type="entry name" value="TRANSCRIPTIONAL REGULATOR-RELATED"/>
    <property type="match status" value="1"/>
</dbReference>
<dbReference type="InterPro" id="IPR036390">
    <property type="entry name" value="WH_DNA-bd_sf"/>
</dbReference>
<protein>
    <submittedName>
        <fullName evidence="6">LysR family transcriptional regulator</fullName>
    </submittedName>
</protein>
<dbReference type="Pfam" id="PF00126">
    <property type="entry name" value="HTH_1"/>
    <property type="match status" value="1"/>
</dbReference>
<accession>A0ABZ0I1U4</accession>
<evidence type="ECO:0000256" key="2">
    <source>
        <dbReference type="ARBA" id="ARBA00023015"/>
    </source>
</evidence>
<evidence type="ECO:0000259" key="5">
    <source>
        <dbReference type="PROSITE" id="PS50931"/>
    </source>
</evidence>
<keyword evidence="4" id="KW-0804">Transcription</keyword>
<dbReference type="Gene3D" id="1.10.10.10">
    <property type="entry name" value="Winged helix-like DNA-binding domain superfamily/Winged helix DNA-binding domain"/>
    <property type="match status" value="1"/>
</dbReference>
<dbReference type="RefSeq" id="WP_407347693.1">
    <property type="nucleotide sequence ID" value="NZ_CP136864.1"/>
</dbReference>